<evidence type="ECO:0000259" key="10">
    <source>
        <dbReference type="PROSITE" id="PS51021"/>
    </source>
</evidence>
<evidence type="ECO:0000259" key="11">
    <source>
        <dbReference type="PROSITE" id="PS51380"/>
    </source>
</evidence>
<keyword evidence="4 9" id="KW-0812">Transmembrane</keyword>
<name>A0A8H2XZW9_9AGAM</name>
<dbReference type="GO" id="GO:0005737">
    <property type="term" value="C:cytoplasm"/>
    <property type="evidence" value="ECO:0007669"/>
    <property type="project" value="InterPro"/>
</dbReference>
<feature type="transmembrane region" description="Helical" evidence="9">
    <location>
        <begin position="974"/>
        <end position="997"/>
    </location>
</feature>
<accession>A0A8H2XZW9</accession>
<dbReference type="GO" id="GO:0016020">
    <property type="term" value="C:membrane"/>
    <property type="evidence" value="ECO:0007669"/>
    <property type="project" value="UniProtKB-SubCell"/>
</dbReference>
<dbReference type="EMBL" id="CAJMWW010000091">
    <property type="protein sequence ID" value="CAE6438636.1"/>
    <property type="molecule type" value="Genomic_DNA"/>
</dbReference>
<evidence type="ECO:0000256" key="6">
    <source>
        <dbReference type="ARBA" id="ARBA00023136"/>
    </source>
</evidence>
<evidence type="ECO:0000313" key="13">
    <source>
        <dbReference type="Proteomes" id="UP000663841"/>
    </source>
</evidence>
<feature type="region of interest" description="Disordered" evidence="8">
    <location>
        <begin position="1432"/>
        <end position="1455"/>
    </location>
</feature>
<keyword evidence="5 9" id="KW-1133">Transmembrane helix</keyword>
<feature type="transmembrane region" description="Helical" evidence="9">
    <location>
        <begin position="1047"/>
        <end position="1065"/>
    </location>
</feature>
<dbReference type="InterPro" id="IPR037429">
    <property type="entry name" value="Rvs161/Hob3_BAR"/>
</dbReference>
<evidence type="ECO:0000256" key="5">
    <source>
        <dbReference type="ARBA" id="ARBA00022989"/>
    </source>
</evidence>
<dbReference type="PROSITE" id="PS51380">
    <property type="entry name" value="EXS"/>
    <property type="match status" value="1"/>
</dbReference>
<feature type="transmembrane region" description="Helical" evidence="9">
    <location>
        <begin position="1077"/>
        <end position="1098"/>
    </location>
</feature>
<dbReference type="GO" id="GO:0007015">
    <property type="term" value="P:actin filament organization"/>
    <property type="evidence" value="ECO:0007669"/>
    <property type="project" value="InterPro"/>
</dbReference>
<keyword evidence="6 9" id="KW-0472">Membrane</keyword>
<organism evidence="12 13">
    <name type="scientific">Rhizoctonia solani</name>
    <dbReference type="NCBI Taxonomy" id="456999"/>
    <lineage>
        <taxon>Eukaryota</taxon>
        <taxon>Fungi</taxon>
        <taxon>Dikarya</taxon>
        <taxon>Basidiomycota</taxon>
        <taxon>Agaricomycotina</taxon>
        <taxon>Agaricomycetes</taxon>
        <taxon>Cantharellales</taxon>
        <taxon>Ceratobasidiaceae</taxon>
        <taxon>Rhizoctonia</taxon>
    </lineage>
</organism>
<reference evidence="12" key="1">
    <citation type="submission" date="2021-01" db="EMBL/GenBank/DDBJ databases">
        <authorList>
            <person name="Kaushik A."/>
        </authorList>
    </citation>
    <scope>NUCLEOTIDE SEQUENCE</scope>
    <source>
        <strain evidence="12">AG3-T5</strain>
    </source>
</reference>
<feature type="transmembrane region" description="Helical" evidence="9">
    <location>
        <begin position="1350"/>
        <end position="1366"/>
    </location>
</feature>
<proteinExistence type="predicted"/>
<protein>
    <submittedName>
        <fullName evidence="12">Uncharacterized protein</fullName>
    </submittedName>
</protein>
<dbReference type="Pfam" id="PF07173">
    <property type="entry name" value="GRDP-like"/>
    <property type="match status" value="1"/>
</dbReference>
<feature type="domain" description="EXS" evidence="11">
    <location>
        <begin position="1160"/>
        <end position="1434"/>
    </location>
</feature>
<keyword evidence="7" id="KW-0206">Cytoskeleton</keyword>
<evidence type="ECO:0000256" key="8">
    <source>
        <dbReference type="SAM" id="MobiDB-lite"/>
    </source>
</evidence>
<feature type="region of interest" description="Disordered" evidence="8">
    <location>
        <begin position="252"/>
        <end position="273"/>
    </location>
</feature>
<dbReference type="Gene3D" id="1.20.1270.60">
    <property type="entry name" value="Arfaptin homology (AH) domain/BAR domain"/>
    <property type="match status" value="1"/>
</dbReference>
<dbReference type="InterPro" id="IPR004342">
    <property type="entry name" value="EXS_C"/>
</dbReference>
<keyword evidence="3" id="KW-0963">Cytoplasm</keyword>
<evidence type="ECO:0000256" key="1">
    <source>
        <dbReference type="ARBA" id="ARBA00004141"/>
    </source>
</evidence>
<evidence type="ECO:0000256" key="9">
    <source>
        <dbReference type="SAM" id="Phobius"/>
    </source>
</evidence>
<dbReference type="SUPFAM" id="SSF103657">
    <property type="entry name" value="BAR/IMD domain-like"/>
    <property type="match status" value="1"/>
</dbReference>
<dbReference type="InterPro" id="IPR004148">
    <property type="entry name" value="BAR_dom"/>
</dbReference>
<feature type="region of interest" description="Disordered" evidence="8">
    <location>
        <begin position="290"/>
        <end position="323"/>
    </location>
</feature>
<evidence type="ECO:0000256" key="4">
    <source>
        <dbReference type="ARBA" id="ARBA00022692"/>
    </source>
</evidence>
<evidence type="ECO:0000256" key="7">
    <source>
        <dbReference type="ARBA" id="ARBA00023212"/>
    </source>
</evidence>
<comment type="caution">
    <text evidence="12">The sequence shown here is derived from an EMBL/GenBank/DDBJ whole genome shotgun (WGS) entry which is preliminary data.</text>
</comment>
<feature type="transmembrane region" description="Helical" evidence="9">
    <location>
        <begin position="1244"/>
        <end position="1262"/>
    </location>
</feature>
<dbReference type="Pfam" id="PF03114">
    <property type="entry name" value="BAR"/>
    <property type="match status" value="1"/>
</dbReference>
<sequence length="1455" mass="163525">MSWSGFKKNLNRAGTTLMQKTGQIERTVDREFADEEAKYKAFEKETNELHKESKSYLDAMRAMTAAQTRLAETIDTFYAAADKASEGAMAGHAYKRSVDELDAGVTRELDAPYRTTVLEPVGKMCSYFPTINEGIAKRNKKMLDYDAARSKVRKLVDKPSEDATKLPRASFHHLTLDTPTDRLFISELPQLLDLRVPYFDPSFEAMIRMQCKFAEEGYEKLGGVQRYFAENVRDDYAAGQLDAQASFSRYTSGKKSNSYSGRRRVGRDEGPFDLSELLSGRPAHITRRFKRQASVPSTMARSPPAYHESTYPTQNVTRSPPSYEPDPALPLPTTFKIGKSYTPPLISVSSVRNHLLLLSCFSTLKRNVEDAPPSLPVELDPEVKWAIYLLRADYRFGIWIDKVVNRPERQRGEITELTDAEIPPIDVLLLLHTYFLNPVGYYEDSDSRYPCLKLIGGFPLNRVGSMMRKEETQVYYTPTLSQIEEWELRTQEPFELLLSTTLSDTITLTCPMCSNPDMTAPWLTEPTLVDLGDTTAVGKGYAQSGFTVECQACGEVVTKATLRAERFVREFVRVRDQIRREKEAWFVNSLINPHTYKPSPSLASSFAKLCVEGIHNLDETPQLSAHIALGSYFDWNLSEAQRLIEAGFKRKGSTRAWMGDSISRLFRAFRHNSSVSVDLPGAVLRQEKFTSQILSLGSSLSLTDLITQYHTFLDLCAHHPGKALVPTLMIDLGWHTHMLSGEGYRDDCWRLFEKMVGHEDKVEEGKLASSFDETARLWKARFGENYSTCGCMPPLPKPSSTLKFWKKSTSSFDEKPETHPTEHNSIIAINPKKAVAENRRSRTGSVSVLKDRTGFIVGEEHEHAFIGDYANADGKPFSSLGVQGWDIDCIRQPFVVDSNEDRGDCCVGVRISCSTISHMSATGEGAIGTRTNYMVQSGVGGYVLLIYAMNNPEDAPFHVDLPVFHSSFPLPYRVFLLVGLGILFWATNLHVLHLLGIDTIWVLDLRRDKVQSSSPPTPLPTARPPHIPYDLFSLEAIHLYKSVYKIFAAYAAWIGIGWLYFRLITAGDAEAMDLYKILPALTGIGLVVGLVCPLDVLMKRERMRFLRSLWRCLSSPSSDPVYFSDVILADVFTSFAKVIADVWISICMILPNGTLLRAKTVGGISDSLVPVMMALPYAIRFRQCMMEYIGSQRKSGRALANAIKYATAFPVIFLSVAQRTSPTGALDAKPEGEINSSGYFDNKIFKLWLLAVVVNSVYSFWWDVTNDWGLTLLKPSTWPAQHAAMRPRSPLLRPPRSGRSSPPLILLSRTNSSTALSTAGSTYSDTDGIMRERTPHPFGLRDNLLFRDSLVYYLVIFLNLFLRFTWSLKLSTHLDTVEELESSVFLIEALEVTRRWVWVFFRVEWEAIKKEQAGDVSARTRPSYTSTEGIEFDLMGSSRGPSRSLAPDPLVKIGS</sequence>
<dbReference type="PANTHER" id="PTHR10783:SF46">
    <property type="entry name" value="PROTEIN ERD1 HOMOLOG 2"/>
    <property type="match status" value="1"/>
</dbReference>
<dbReference type="Pfam" id="PF03124">
    <property type="entry name" value="EXS"/>
    <property type="match status" value="1"/>
</dbReference>
<dbReference type="GO" id="GO:0005856">
    <property type="term" value="C:cytoskeleton"/>
    <property type="evidence" value="ECO:0007669"/>
    <property type="project" value="UniProtKB-SubCell"/>
</dbReference>
<dbReference type="PANTHER" id="PTHR10783">
    <property type="entry name" value="XENOTROPIC AND POLYTROPIC RETROVIRUS RECEPTOR 1-RELATED"/>
    <property type="match status" value="1"/>
</dbReference>
<dbReference type="Proteomes" id="UP000663841">
    <property type="component" value="Unassembled WGS sequence"/>
</dbReference>
<dbReference type="FunFam" id="1.20.1270.60:FF:000014">
    <property type="entry name" value="Protein hob3, variant"/>
    <property type="match status" value="1"/>
</dbReference>
<dbReference type="CDD" id="cd07591">
    <property type="entry name" value="BAR_Rvs161p"/>
    <property type="match status" value="1"/>
</dbReference>
<feature type="compositionally biased region" description="Polar residues" evidence="8">
    <location>
        <begin position="310"/>
        <end position="320"/>
    </location>
</feature>
<gene>
    <name evidence="12" type="ORF">RDB_LOCUS88646</name>
</gene>
<dbReference type="InterPro" id="IPR027267">
    <property type="entry name" value="AH/BAR_dom_sf"/>
</dbReference>
<evidence type="ECO:0000313" key="12">
    <source>
        <dbReference type="EMBL" id="CAE6438636.1"/>
    </source>
</evidence>
<evidence type="ECO:0000256" key="2">
    <source>
        <dbReference type="ARBA" id="ARBA00004245"/>
    </source>
</evidence>
<evidence type="ECO:0000256" key="3">
    <source>
        <dbReference type="ARBA" id="ARBA00022490"/>
    </source>
</evidence>
<dbReference type="InterPro" id="IPR009836">
    <property type="entry name" value="GRDP-like"/>
</dbReference>
<feature type="domain" description="BAR" evidence="10">
    <location>
        <begin position="17"/>
        <end position="237"/>
    </location>
</feature>
<comment type="subcellular location">
    <subcellularLocation>
        <location evidence="2">Cytoplasm</location>
        <location evidence="2">Cytoskeleton</location>
    </subcellularLocation>
    <subcellularLocation>
        <location evidence="1">Membrane</location>
        <topology evidence="1">Multi-pass membrane protein</topology>
    </subcellularLocation>
</comment>
<dbReference type="SMART" id="SM00721">
    <property type="entry name" value="BAR"/>
    <property type="match status" value="1"/>
</dbReference>
<dbReference type="PROSITE" id="PS51021">
    <property type="entry name" value="BAR"/>
    <property type="match status" value="1"/>
</dbReference>